<dbReference type="Proteomes" id="UP001153334">
    <property type="component" value="Unassembled WGS sequence"/>
</dbReference>
<dbReference type="EMBL" id="JAPESX010000182">
    <property type="protein sequence ID" value="KAJ8122730.1"/>
    <property type="molecule type" value="Genomic_DNA"/>
</dbReference>
<sequence length="1360" mass="152689">MTTVSITLIDTNKLPWRKQANFYLVDELGPGCILGVEFLKTNRLGIKWGGENQNDRLQLGDADQHFWATSLPKAKPKLHKNKVFQIRASADFLIQPGTGMTVGVEHPHLPLRADGYLVQPRMYKDAAGHILGAVMNAITDGQDAGLPFANFGELPIRIRKGDSIGTIQSNTVDSSVTSWLTHATEKHPHAIPLSDILGVDPSSDDEPENADDRYGHGYPFNLPDPPDPNTPSSPRIDMTKVNVPSDWPPEVIEELEAVLNRAAPLFRNELGRFNDGILMPINFKEGVDLDDLCQRPYRQSRRDRKAMDSVLDPLRDCGVVESIPLGQPVPVASPAFLVWKKLKPRVVVDLRKVNTKMIGDAYPLPRQDDILGALHGSAVFTVIDVMKGFFQQPIPPEDRWKTAFVTPHRGHEQFTVATMGLKTSPGFFQHRMESLLSKYLWEFVLVYIDDVIIFSRNIEDHLKHLDIILQILAASGCTMSLEKCHFAQHGLDALGVHVSRLGLATTEEKIAAIKELEMPRTLEELEHGIGLMGFQRNWIHHFAALAEPLNAIKTIGFKDCTAKANPARAQYARQYLLPPNPKPPKPNKDGRWKVETGPLPLAGTAASRVSIRHLRNRDLVWTLKKLMHYLDHDDVYVYTDHNAIVQSFVDANGRPKVSDRLRSWRLFLMRFAHRLKIIHVPGRSLVDADALSRLPRKEPGPTPIPKIVKALLTNPVLDSFVVTRAQAKQEAKQAETPPMPPVVPNDQPSTDQQKPDETAPNEHPTVAPVPPLPESPTPPVPESPTPPVPESENNKPDDVTQNGPQPTIAPIPPVPESENQPQAQINIEENEDTVTATMLIADNLTEALVEGYAKDRSFKTVYAKLINQWEQAKTDNVIPPLTFHLFRLDPDTKLMYFMGPETDRLVIPSSQKIAMLRMAHDRRAHQGIQRTYQFLRSFTFFQNMKAFVTDYIRNACPECSGAKNVDNKSYGDLQPIETPLIPISILCMDFIVGLPVSKEGNDAILLIVDKTSKFVKTLVGKTTHTTEDWANLYIKHVYADWGLPDAFVSDVDRKFVSDLWKALCKAAQIDMKVTAAYHHSANGQAERTVQTFMTSMIALLGARLNPDGWEAYYPHVTHCLNTSTSATTTKSPFEMLYGRKPKTFLPVDASLGEDYGTAQQTLRQEAAEATALAQAKMKLYYDSLHHTPPILTTDDFVYVKLAKPGHPGYHLDHQTKLTYRKAGPFPIEHVISPLKYRLKLPPWLKWGPEMSIENLIPARPDKFDRPRPEIGGLTRDGQEKFIIERIEGHSVMKRPGDPSPRLYYRVKWMNYDDPTWEPASALRHDVPKMLTEYHKRTATTAHLIEPSLRTLETVLPGMGL</sequence>
<keyword evidence="2" id="KW-1185">Reference proteome</keyword>
<comment type="caution">
    <text evidence="1">The sequence shown here is derived from an EMBL/GenBank/DDBJ whole genome shotgun (WGS) entry which is preliminary data.</text>
</comment>
<name>A0ACC2J5L4_9PEZI</name>
<protein>
    <submittedName>
        <fullName evidence="1">Uncharacterized protein</fullName>
    </submittedName>
</protein>
<organism evidence="1 2">
    <name type="scientific">Nemania bipapillata</name>
    <dbReference type="NCBI Taxonomy" id="110536"/>
    <lineage>
        <taxon>Eukaryota</taxon>
        <taxon>Fungi</taxon>
        <taxon>Dikarya</taxon>
        <taxon>Ascomycota</taxon>
        <taxon>Pezizomycotina</taxon>
        <taxon>Sordariomycetes</taxon>
        <taxon>Xylariomycetidae</taxon>
        <taxon>Xylariales</taxon>
        <taxon>Xylariaceae</taxon>
        <taxon>Nemania</taxon>
    </lineage>
</organism>
<proteinExistence type="predicted"/>
<reference evidence="1" key="1">
    <citation type="submission" date="2022-11" db="EMBL/GenBank/DDBJ databases">
        <title>Genome Sequence of Nemania bipapillata.</title>
        <authorList>
            <person name="Buettner E."/>
        </authorList>
    </citation>
    <scope>NUCLEOTIDE SEQUENCE</scope>
    <source>
        <strain evidence="1">CP14</strain>
    </source>
</reference>
<evidence type="ECO:0000313" key="1">
    <source>
        <dbReference type="EMBL" id="KAJ8122730.1"/>
    </source>
</evidence>
<gene>
    <name evidence="1" type="ORF">ONZ43_g1146</name>
</gene>
<evidence type="ECO:0000313" key="2">
    <source>
        <dbReference type="Proteomes" id="UP001153334"/>
    </source>
</evidence>
<accession>A0ACC2J5L4</accession>